<dbReference type="Proteomes" id="UP000800036">
    <property type="component" value="Unassembled WGS sequence"/>
</dbReference>
<gene>
    <name evidence="2" type="ORF">BU23DRAFT_571019</name>
</gene>
<organism evidence="2 3">
    <name type="scientific">Bimuria novae-zelandiae CBS 107.79</name>
    <dbReference type="NCBI Taxonomy" id="1447943"/>
    <lineage>
        <taxon>Eukaryota</taxon>
        <taxon>Fungi</taxon>
        <taxon>Dikarya</taxon>
        <taxon>Ascomycota</taxon>
        <taxon>Pezizomycotina</taxon>
        <taxon>Dothideomycetes</taxon>
        <taxon>Pleosporomycetidae</taxon>
        <taxon>Pleosporales</taxon>
        <taxon>Massarineae</taxon>
        <taxon>Didymosphaeriaceae</taxon>
        <taxon>Bimuria</taxon>
    </lineage>
</organism>
<feature type="region of interest" description="Disordered" evidence="1">
    <location>
        <begin position="213"/>
        <end position="233"/>
    </location>
</feature>
<reference evidence="2" key="1">
    <citation type="journal article" date="2020" name="Stud. Mycol.">
        <title>101 Dothideomycetes genomes: a test case for predicting lifestyles and emergence of pathogens.</title>
        <authorList>
            <person name="Haridas S."/>
            <person name="Albert R."/>
            <person name="Binder M."/>
            <person name="Bloem J."/>
            <person name="Labutti K."/>
            <person name="Salamov A."/>
            <person name="Andreopoulos B."/>
            <person name="Baker S."/>
            <person name="Barry K."/>
            <person name="Bills G."/>
            <person name="Bluhm B."/>
            <person name="Cannon C."/>
            <person name="Castanera R."/>
            <person name="Culley D."/>
            <person name="Daum C."/>
            <person name="Ezra D."/>
            <person name="Gonzalez J."/>
            <person name="Henrissat B."/>
            <person name="Kuo A."/>
            <person name="Liang C."/>
            <person name="Lipzen A."/>
            <person name="Lutzoni F."/>
            <person name="Magnuson J."/>
            <person name="Mondo S."/>
            <person name="Nolan M."/>
            <person name="Ohm R."/>
            <person name="Pangilinan J."/>
            <person name="Park H.-J."/>
            <person name="Ramirez L."/>
            <person name="Alfaro M."/>
            <person name="Sun H."/>
            <person name="Tritt A."/>
            <person name="Yoshinaga Y."/>
            <person name="Zwiers L.-H."/>
            <person name="Turgeon B."/>
            <person name="Goodwin S."/>
            <person name="Spatafora J."/>
            <person name="Crous P."/>
            <person name="Grigoriev I."/>
        </authorList>
    </citation>
    <scope>NUCLEOTIDE SEQUENCE</scope>
    <source>
        <strain evidence="2">CBS 107.79</strain>
    </source>
</reference>
<feature type="compositionally biased region" description="Low complexity" evidence="1">
    <location>
        <begin position="485"/>
        <end position="494"/>
    </location>
</feature>
<feature type="compositionally biased region" description="Basic residues" evidence="1">
    <location>
        <begin position="294"/>
        <end position="303"/>
    </location>
</feature>
<feature type="region of interest" description="Disordered" evidence="1">
    <location>
        <begin position="441"/>
        <end position="518"/>
    </location>
</feature>
<feature type="compositionally biased region" description="Low complexity" evidence="1">
    <location>
        <begin position="247"/>
        <end position="257"/>
    </location>
</feature>
<feature type="compositionally biased region" description="Basic and acidic residues" evidence="1">
    <location>
        <begin position="495"/>
        <end position="511"/>
    </location>
</feature>
<evidence type="ECO:0000313" key="2">
    <source>
        <dbReference type="EMBL" id="KAF1970225.1"/>
    </source>
</evidence>
<dbReference type="EMBL" id="ML976703">
    <property type="protein sequence ID" value="KAF1970225.1"/>
    <property type="molecule type" value="Genomic_DNA"/>
</dbReference>
<proteinExistence type="predicted"/>
<keyword evidence="3" id="KW-1185">Reference proteome</keyword>
<feature type="region of interest" description="Disordered" evidence="1">
    <location>
        <begin position="247"/>
        <end position="303"/>
    </location>
</feature>
<protein>
    <submittedName>
        <fullName evidence="2">Uncharacterized protein</fullName>
    </submittedName>
</protein>
<evidence type="ECO:0000256" key="1">
    <source>
        <dbReference type="SAM" id="MobiDB-lite"/>
    </source>
</evidence>
<name>A0A6A5UZI4_9PLEO</name>
<dbReference type="OrthoDB" id="3788067at2759"/>
<feature type="region of interest" description="Disordered" evidence="1">
    <location>
        <begin position="550"/>
        <end position="578"/>
    </location>
</feature>
<dbReference type="AlphaFoldDB" id="A0A6A5UZI4"/>
<sequence length="578" mass="63934">MSAKESAYSTQNRESPKVHLLAGRKISEDDIAQRSVDLPLAVVERCAYLRTRMKPPPAHGDTITIELPDVEPAALKLYAWWLRSGDAPLFLHDETGPVAQPHHTLVWRDCFDLIQAHVLGSRLEDPDFQHYILDQLNRWLAPQQEPDLELLDYLWGIEMGQVGDALLCFVLGHMFQMELQRARILVGWMKGLLGERRKMDYIESIKKYGTSVATKKSPRTAEASTEDKPVRTDEVEAIPIPMLASPAAAQRPSASGPMSHSNTPTTLCLKPSSIIQEARGASKGDTEGQASTPTKRRSQSKRKVLGLSDLTPSFLRKEPQHLLPSLRIHPKALASITNTNMLTGMEMKGTSSLRIPLQLSLHPSIRHGLAGAPTPPRLKKLELNQQGESAELRGGAQGAPSTGISASMPAIADESLQLLDFWTDPDDAPGPDFFNIPVEVARPPIAPSSPPRTSRTPRTPTPTTKQIVQSFRLTRTPTPRRRSTRSWSVSSIRSIENDKPTHKKSVIDRPGRGLISRKPVPQTGVEFLRNYADGEMLQRMISVNSRPIELGPAAAGTRRQDGDEVWDWDVPSRRPGTA</sequence>
<accession>A0A6A5UZI4</accession>
<evidence type="ECO:0000313" key="3">
    <source>
        <dbReference type="Proteomes" id="UP000800036"/>
    </source>
</evidence>
<feature type="compositionally biased region" description="Low complexity" evidence="1">
    <location>
        <begin position="451"/>
        <end position="477"/>
    </location>
</feature>